<organism evidence="1 2">
    <name type="scientific">Lactuca sativa</name>
    <name type="common">Garden lettuce</name>
    <dbReference type="NCBI Taxonomy" id="4236"/>
    <lineage>
        <taxon>Eukaryota</taxon>
        <taxon>Viridiplantae</taxon>
        <taxon>Streptophyta</taxon>
        <taxon>Embryophyta</taxon>
        <taxon>Tracheophyta</taxon>
        <taxon>Spermatophyta</taxon>
        <taxon>Magnoliopsida</taxon>
        <taxon>eudicotyledons</taxon>
        <taxon>Gunneridae</taxon>
        <taxon>Pentapetalae</taxon>
        <taxon>asterids</taxon>
        <taxon>campanulids</taxon>
        <taxon>Asterales</taxon>
        <taxon>Asteraceae</taxon>
        <taxon>Cichorioideae</taxon>
        <taxon>Cichorieae</taxon>
        <taxon>Lactucinae</taxon>
        <taxon>Lactuca</taxon>
    </lineage>
</organism>
<dbReference type="EMBL" id="NBSK02000004">
    <property type="protein sequence ID" value="KAJ0212644.1"/>
    <property type="molecule type" value="Genomic_DNA"/>
</dbReference>
<dbReference type="Proteomes" id="UP000235145">
    <property type="component" value="Unassembled WGS sequence"/>
</dbReference>
<evidence type="ECO:0000313" key="1">
    <source>
        <dbReference type="EMBL" id="KAJ0212644.1"/>
    </source>
</evidence>
<gene>
    <name evidence="1" type="ORF">LSAT_V11C400158360</name>
</gene>
<evidence type="ECO:0000313" key="2">
    <source>
        <dbReference type="Proteomes" id="UP000235145"/>
    </source>
</evidence>
<proteinExistence type="predicted"/>
<dbReference type="AlphaFoldDB" id="A0A9R1XJZ5"/>
<keyword evidence="2" id="KW-1185">Reference proteome</keyword>
<comment type="caution">
    <text evidence="1">The sequence shown here is derived from an EMBL/GenBank/DDBJ whole genome shotgun (WGS) entry which is preliminary data.</text>
</comment>
<name>A0A9R1XJZ5_LACSA</name>
<reference evidence="1 2" key="1">
    <citation type="journal article" date="2017" name="Nat. Commun.">
        <title>Genome assembly with in vitro proximity ligation data and whole-genome triplication in lettuce.</title>
        <authorList>
            <person name="Reyes-Chin-Wo S."/>
            <person name="Wang Z."/>
            <person name="Yang X."/>
            <person name="Kozik A."/>
            <person name="Arikit S."/>
            <person name="Song C."/>
            <person name="Xia L."/>
            <person name="Froenicke L."/>
            <person name="Lavelle D.O."/>
            <person name="Truco M.J."/>
            <person name="Xia R."/>
            <person name="Zhu S."/>
            <person name="Xu C."/>
            <person name="Xu H."/>
            <person name="Xu X."/>
            <person name="Cox K."/>
            <person name="Korf I."/>
            <person name="Meyers B.C."/>
            <person name="Michelmore R.W."/>
        </authorList>
    </citation>
    <scope>NUCLEOTIDE SEQUENCE [LARGE SCALE GENOMIC DNA]</scope>
    <source>
        <strain evidence="2">cv. Salinas</strain>
        <tissue evidence="1">Seedlings</tissue>
    </source>
</reference>
<protein>
    <submittedName>
        <fullName evidence="1">Uncharacterized protein</fullName>
    </submittedName>
</protein>
<accession>A0A9R1XJZ5</accession>
<sequence length="94" mass="10455">MPGRVKYPRCSLCCFLFLLLTLIAPYRYGLIVSNAIYLPNSIFLDVTSSTDPPISFDDNNSVRPTPSAYEFESGGEATHEKGKIPFLTPTLHNN</sequence>